<feature type="transmembrane region" description="Helical" evidence="6">
    <location>
        <begin position="408"/>
        <end position="427"/>
    </location>
</feature>
<feature type="transmembrane region" description="Helical" evidence="6">
    <location>
        <begin position="366"/>
        <end position="387"/>
    </location>
</feature>
<dbReference type="EMBL" id="ML978125">
    <property type="protein sequence ID" value="KAF2099939.1"/>
    <property type="molecule type" value="Genomic_DNA"/>
</dbReference>
<keyword evidence="9" id="KW-1185">Reference proteome</keyword>
<gene>
    <name evidence="8" type="ORF">NA57DRAFT_38461</name>
</gene>
<dbReference type="AlphaFoldDB" id="A0A9P4MBP9"/>
<dbReference type="OrthoDB" id="5296287at2759"/>
<feature type="transmembrane region" description="Helical" evidence="6">
    <location>
        <begin position="328"/>
        <end position="354"/>
    </location>
</feature>
<dbReference type="PRINTS" id="PR01036">
    <property type="entry name" value="TCRTETB"/>
</dbReference>
<sequence length="535" mass="59091">MSSSEYSADEKLPSDKDLEKNVVNVEKRSVDLDKSSVDLEKGPPPILEDVEGIRDEPLARHETDVAHLMNLGEGIVGWDSRQDPQNPLNWPAPKRRIVMALISMITFCSPLGSSIFAPGITYTMAELHETSQAIGSLMITIYLLGYALGPLFLSPLSEIYGRYIVIVISTWTFNVFLLGCGFVHSMPGLIVLRLLAGTGGSAVMAIAPAIVADLYHIERRGFAMGIVFIIQCLSPAIGPICGGFIAQQLGWRWAYWILLIASGVVTTIITFVMPECYAPTVLDRKTKRLRKELGRNDLRSVLALPVTKGELMKRSLIRPMKLLTRSPIVFLFSLYVATIYGMLYLCFTTIPSVYSDQYGWSIEFTGLVYISFGIGMFCSLLVIMKTSDSTMIKMRKKNGGVFEPEMRLPYTIYFAVLTGPGLLVYGWTADKHVHWIVPMLGLIPFGFGMVGLFTSCQTYIVDSFTRYAASAIAATTCLRSLVGAFLPFAGPPLFASLGLGWGNTLLGGIAIIMCPLPVLFYKYGRIVRERFPVEL</sequence>
<feature type="transmembrane region" description="Helical" evidence="6">
    <location>
        <begin position="97"/>
        <end position="121"/>
    </location>
</feature>
<dbReference type="InterPro" id="IPR011701">
    <property type="entry name" value="MFS"/>
</dbReference>
<dbReference type="GO" id="GO:0016020">
    <property type="term" value="C:membrane"/>
    <property type="evidence" value="ECO:0007669"/>
    <property type="project" value="UniProtKB-SubCell"/>
</dbReference>
<dbReference type="Proteomes" id="UP000799772">
    <property type="component" value="Unassembled WGS sequence"/>
</dbReference>
<evidence type="ECO:0000256" key="4">
    <source>
        <dbReference type="ARBA" id="ARBA00023136"/>
    </source>
</evidence>
<evidence type="ECO:0000259" key="7">
    <source>
        <dbReference type="PROSITE" id="PS50850"/>
    </source>
</evidence>
<keyword evidence="4 6" id="KW-0472">Membrane</keyword>
<evidence type="ECO:0000256" key="1">
    <source>
        <dbReference type="ARBA" id="ARBA00004141"/>
    </source>
</evidence>
<dbReference type="FunFam" id="1.20.1250.20:FF:000011">
    <property type="entry name" value="MFS multidrug transporter, putative"/>
    <property type="match status" value="1"/>
</dbReference>
<keyword evidence="3 6" id="KW-1133">Transmembrane helix</keyword>
<dbReference type="SUPFAM" id="SSF103473">
    <property type="entry name" value="MFS general substrate transporter"/>
    <property type="match status" value="1"/>
</dbReference>
<comment type="subcellular location">
    <subcellularLocation>
        <location evidence="1">Membrane</location>
        <topology evidence="1">Multi-pass membrane protein</topology>
    </subcellularLocation>
</comment>
<evidence type="ECO:0000256" key="6">
    <source>
        <dbReference type="SAM" id="Phobius"/>
    </source>
</evidence>
<proteinExistence type="predicted"/>
<dbReference type="GO" id="GO:0022857">
    <property type="term" value="F:transmembrane transporter activity"/>
    <property type="evidence" value="ECO:0007669"/>
    <property type="project" value="InterPro"/>
</dbReference>
<evidence type="ECO:0000313" key="8">
    <source>
        <dbReference type="EMBL" id="KAF2099939.1"/>
    </source>
</evidence>
<evidence type="ECO:0000256" key="5">
    <source>
        <dbReference type="SAM" id="MobiDB-lite"/>
    </source>
</evidence>
<feature type="region of interest" description="Disordered" evidence="5">
    <location>
        <begin position="1"/>
        <end position="20"/>
    </location>
</feature>
<evidence type="ECO:0000313" key="9">
    <source>
        <dbReference type="Proteomes" id="UP000799772"/>
    </source>
</evidence>
<comment type="caution">
    <text evidence="8">The sequence shown here is derived from an EMBL/GenBank/DDBJ whole genome shotgun (WGS) entry which is preliminary data.</text>
</comment>
<feature type="compositionally biased region" description="Basic and acidic residues" evidence="5">
    <location>
        <begin position="8"/>
        <end position="20"/>
    </location>
</feature>
<feature type="transmembrane region" description="Helical" evidence="6">
    <location>
        <begin position="501"/>
        <end position="521"/>
    </location>
</feature>
<keyword evidence="2 6" id="KW-0812">Transmembrane</keyword>
<dbReference type="CDD" id="cd17323">
    <property type="entry name" value="MFS_Tpo1_MDR_like"/>
    <property type="match status" value="1"/>
</dbReference>
<feature type="transmembrane region" description="Helical" evidence="6">
    <location>
        <begin position="190"/>
        <end position="215"/>
    </location>
</feature>
<protein>
    <submittedName>
        <fullName evidence="8">Membrane transporter</fullName>
    </submittedName>
</protein>
<dbReference type="PANTHER" id="PTHR23502:SF33">
    <property type="entry name" value="MAJOR FACILITATOR SUPERFAMILY (MFS) PROFILE DOMAIN-CONTAINING PROTEIN-RELATED"/>
    <property type="match status" value="1"/>
</dbReference>
<name>A0A9P4MBP9_9PEZI</name>
<dbReference type="Gene3D" id="1.20.1250.20">
    <property type="entry name" value="MFS general substrate transporter like domains"/>
    <property type="match status" value="1"/>
</dbReference>
<feature type="transmembrane region" description="Helical" evidence="6">
    <location>
        <begin position="160"/>
        <end position="184"/>
    </location>
</feature>
<dbReference type="InterPro" id="IPR036259">
    <property type="entry name" value="MFS_trans_sf"/>
</dbReference>
<organism evidence="8 9">
    <name type="scientific">Rhizodiscina lignyota</name>
    <dbReference type="NCBI Taxonomy" id="1504668"/>
    <lineage>
        <taxon>Eukaryota</taxon>
        <taxon>Fungi</taxon>
        <taxon>Dikarya</taxon>
        <taxon>Ascomycota</taxon>
        <taxon>Pezizomycotina</taxon>
        <taxon>Dothideomycetes</taxon>
        <taxon>Pleosporomycetidae</taxon>
        <taxon>Aulographales</taxon>
        <taxon>Rhizodiscinaceae</taxon>
        <taxon>Rhizodiscina</taxon>
    </lineage>
</organism>
<dbReference type="InterPro" id="IPR020846">
    <property type="entry name" value="MFS_dom"/>
</dbReference>
<feature type="transmembrane region" description="Helical" evidence="6">
    <location>
        <begin position="222"/>
        <end position="247"/>
    </location>
</feature>
<feature type="transmembrane region" description="Helical" evidence="6">
    <location>
        <begin position="433"/>
        <end position="455"/>
    </location>
</feature>
<evidence type="ECO:0000256" key="2">
    <source>
        <dbReference type="ARBA" id="ARBA00022692"/>
    </source>
</evidence>
<feature type="transmembrane region" description="Helical" evidence="6">
    <location>
        <begin position="467"/>
        <end position="489"/>
    </location>
</feature>
<reference evidence="8" key="1">
    <citation type="journal article" date="2020" name="Stud. Mycol.">
        <title>101 Dothideomycetes genomes: a test case for predicting lifestyles and emergence of pathogens.</title>
        <authorList>
            <person name="Haridas S."/>
            <person name="Albert R."/>
            <person name="Binder M."/>
            <person name="Bloem J."/>
            <person name="Labutti K."/>
            <person name="Salamov A."/>
            <person name="Andreopoulos B."/>
            <person name="Baker S."/>
            <person name="Barry K."/>
            <person name="Bills G."/>
            <person name="Bluhm B."/>
            <person name="Cannon C."/>
            <person name="Castanera R."/>
            <person name="Culley D."/>
            <person name="Daum C."/>
            <person name="Ezra D."/>
            <person name="Gonzalez J."/>
            <person name="Henrissat B."/>
            <person name="Kuo A."/>
            <person name="Liang C."/>
            <person name="Lipzen A."/>
            <person name="Lutzoni F."/>
            <person name="Magnuson J."/>
            <person name="Mondo S."/>
            <person name="Nolan M."/>
            <person name="Ohm R."/>
            <person name="Pangilinan J."/>
            <person name="Park H.-J."/>
            <person name="Ramirez L."/>
            <person name="Alfaro M."/>
            <person name="Sun H."/>
            <person name="Tritt A."/>
            <person name="Yoshinaga Y."/>
            <person name="Zwiers L.-H."/>
            <person name="Turgeon B."/>
            <person name="Goodwin S."/>
            <person name="Spatafora J."/>
            <person name="Crous P."/>
            <person name="Grigoriev I."/>
        </authorList>
    </citation>
    <scope>NUCLEOTIDE SEQUENCE</scope>
    <source>
        <strain evidence="8">CBS 133067</strain>
    </source>
</reference>
<accession>A0A9P4MBP9</accession>
<feature type="transmembrane region" description="Helical" evidence="6">
    <location>
        <begin position="133"/>
        <end position="153"/>
    </location>
</feature>
<evidence type="ECO:0000256" key="3">
    <source>
        <dbReference type="ARBA" id="ARBA00022989"/>
    </source>
</evidence>
<feature type="domain" description="Major facilitator superfamily (MFS) profile" evidence="7">
    <location>
        <begin position="98"/>
        <end position="525"/>
    </location>
</feature>
<dbReference type="Pfam" id="PF07690">
    <property type="entry name" value="MFS_1"/>
    <property type="match status" value="1"/>
</dbReference>
<feature type="transmembrane region" description="Helical" evidence="6">
    <location>
        <begin position="253"/>
        <end position="278"/>
    </location>
</feature>
<dbReference type="PROSITE" id="PS50850">
    <property type="entry name" value="MFS"/>
    <property type="match status" value="1"/>
</dbReference>
<dbReference type="PANTHER" id="PTHR23502">
    <property type="entry name" value="MAJOR FACILITATOR SUPERFAMILY"/>
    <property type="match status" value="1"/>
</dbReference>